<proteinExistence type="predicted"/>
<evidence type="ECO:0000313" key="1">
    <source>
        <dbReference type="EMBL" id="KAH7994366.1"/>
    </source>
</evidence>
<name>A0ACB8EP68_9SAUR</name>
<dbReference type="EMBL" id="CM037620">
    <property type="protein sequence ID" value="KAH7994366.1"/>
    <property type="molecule type" value="Genomic_DNA"/>
</dbReference>
<sequence length="280" mass="31317">MLPATSQLSIKGAIETVLTWTGSKSGRQPPKDQVCQRSRDIFSTVVTPDRIPKFCIPSLEVDHLAVYAEPAEDTQETSLGNTVPGRMIQRPRATRSQSEWCIRRGVLGQETWCRREGLGSTDVLFSSEQLERAGDHSDPVTRAALSLPHLSKITTPYGFLTLGESPRVRRKESLFFGYDSAELRICLSPKEGDVCPSQHLDSPLIVHRSCRTRGKPSAENLSPTSQGKPVAPPLHRTPGLERGTHKCEKKHFRMLMKKHLPRIKMFRSNSAPADRFARLK</sequence>
<evidence type="ECO:0000313" key="2">
    <source>
        <dbReference type="Proteomes" id="UP000827872"/>
    </source>
</evidence>
<gene>
    <name evidence="1" type="ORF">K3G42_004360</name>
</gene>
<organism evidence="1 2">
    <name type="scientific">Sphaerodactylus townsendi</name>
    <dbReference type="NCBI Taxonomy" id="933632"/>
    <lineage>
        <taxon>Eukaryota</taxon>
        <taxon>Metazoa</taxon>
        <taxon>Chordata</taxon>
        <taxon>Craniata</taxon>
        <taxon>Vertebrata</taxon>
        <taxon>Euteleostomi</taxon>
        <taxon>Lepidosauria</taxon>
        <taxon>Squamata</taxon>
        <taxon>Bifurcata</taxon>
        <taxon>Gekkota</taxon>
        <taxon>Sphaerodactylidae</taxon>
        <taxon>Sphaerodactylus</taxon>
    </lineage>
</organism>
<keyword evidence="2" id="KW-1185">Reference proteome</keyword>
<accession>A0ACB8EP68</accession>
<comment type="caution">
    <text evidence="1">The sequence shown here is derived from an EMBL/GenBank/DDBJ whole genome shotgun (WGS) entry which is preliminary data.</text>
</comment>
<reference evidence="1" key="1">
    <citation type="submission" date="2021-08" db="EMBL/GenBank/DDBJ databases">
        <title>The first chromosome-level gecko genome reveals the dynamic sex chromosomes of Neotropical dwarf geckos (Sphaerodactylidae: Sphaerodactylus).</title>
        <authorList>
            <person name="Pinto B.J."/>
            <person name="Keating S.E."/>
            <person name="Gamble T."/>
        </authorList>
    </citation>
    <scope>NUCLEOTIDE SEQUENCE</scope>
    <source>
        <strain evidence="1">TG3544</strain>
    </source>
</reference>
<dbReference type="Proteomes" id="UP000827872">
    <property type="component" value="Linkage Group LG07"/>
</dbReference>
<protein>
    <submittedName>
        <fullName evidence="1">Uncharacterized protein</fullName>
    </submittedName>
</protein>